<gene>
    <name evidence="6 8" type="primary">ackA</name>
    <name evidence="8" type="ORF">M595_4400</name>
</gene>
<keyword evidence="6" id="KW-0460">Magnesium</keyword>
<dbReference type="PANTHER" id="PTHR21060:SF15">
    <property type="entry name" value="ACETATE KINASE-RELATED"/>
    <property type="match status" value="1"/>
</dbReference>
<comment type="pathway">
    <text evidence="6">Metabolic intermediate biosynthesis; acetyl-CoA biosynthesis; acetyl-CoA from acetate: step 1/2.</text>
</comment>
<keyword evidence="5 6" id="KW-0067">ATP-binding</keyword>
<dbReference type="UniPathway" id="UPA00340">
    <property type="reaction ID" value="UER00458"/>
</dbReference>
<dbReference type="CDD" id="cd24010">
    <property type="entry name" value="ASKHA_NBD_AcK_PK"/>
    <property type="match status" value="1"/>
</dbReference>
<feature type="binding site" evidence="6">
    <location>
        <begin position="289"/>
        <end position="291"/>
    </location>
    <ligand>
        <name>ATP</name>
        <dbReference type="ChEBI" id="CHEBI:30616"/>
    </ligand>
</feature>
<dbReference type="SUPFAM" id="SSF53067">
    <property type="entry name" value="Actin-like ATPase domain"/>
    <property type="match status" value="2"/>
</dbReference>
<evidence type="ECO:0000256" key="1">
    <source>
        <dbReference type="ARBA" id="ARBA00008748"/>
    </source>
</evidence>
<comment type="function">
    <text evidence="6">Catalyzes the formation of acetyl phosphate from acetate and ATP. Can also catalyze the reverse reaction.</text>
</comment>
<evidence type="ECO:0000256" key="4">
    <source>
        <dbReference type="ARBA" id="ARBA00022777"/>
    </source>
</evidence>
<feature type="site" description="Transition state stabilizer" evidence="6">
    <location>
        <position position="247"/>
    </location>
</feature>
<dbReference type="GO" id="GO:0005524">
    <property type="term" value="F:ATP binding"/>
    <property type="evidence" value="ECO:0007669"/>
    <property type="project" value="UniProtKB-KW"/>
</dbReference>
<feature type="binding site" evidence="6">
    <location>
        <position position="7"/>
    </location>
    <ligand>
        <name>Mg(2+)</name>
        <dbReference type="ChEBI" id="CHEBI:18420"/>
    </ligand>
</feature>
<comment type="subunit">
    <text evidence="6">Homodimer.</text>
</comment>
<feature type="binding site" evidence="6">
    <location>
        <begin position="214"/>
        <end position="218"/>
    </location>
    <ligand>
        <name>ATP</name>
        <dbReference type="ChEBI" id="CHEBI:30616"/>
    </ligand>
</feature>
<dbReference type="EC" id="2.7.2.1" evidence="6"/>
<keyword evidence="4 6" id="KW-0418">Kinase</keyword>
<dbReference type="EMBL" id="AUZM01000052">
    <property type="protein sequence ID" value="ERT05628.1"/>
    <property type="molecule type" value="Genomic_DNA"/>
</dbReference>
<feature type="binding site" evidence="6">
    <location>
        <position position="98"/>
    </location>
    <ligand>
        <name>substrate</name>
    </ligand>
</feature>
<dbReference type="AlphaFoldDB" id="U7QCR4"/>
<organism evidence="8 9">
    <name type="scientific">Lyngbya aestuarii BL J</name>
    <dbReference type="NCBI Taxonomy" id="1348334"/>
    <lineage>
        <taxon>Bacteria</taxon>
        <taxon>Bacillati</taxon>
        <taxon>Cyanobacteriota</taxon>
        <taxon>Cyanophyceae</taxon>
        <taxon>Oscillatoriophycideae</taxon>
        <taxon>Oscillatoriales</taxon>
        <taxon>Microcoleaceae</taxon>
        <taxon>Lyngbya</taxon>
    </lineage>
</organism>
<dbReference type="OrthoDB" id="9802453at2"/>
<accession>U7QCR4</accession>
<dbReference type="PANTHER" id="PTHR21060">
    <property type="entry name" value="ACETATE KINASE"/>
    <property type="match status" value="1"/>
</dbReference>
<feature type="site" description="Transition state stabilizer" evidence="6">
    <location>
        <position position="186"/>
    </location>
</feature>
<dbReference type="GO" id="GO:0000287">
    <property type="term" value="F:magnesium ion binding"/>
    <property type="evidence" value="ECO:0007669"/>
    <property type="project" value="UniProtKB-UniRule"/>
</dbReference>
<evidence type="ECO:0000256" key="5">
    <source>
        <dbReference type="ARBA" id="ARBA00022840"/>
    </source>
</evidence>
<dbReference type="GO" id="GO:0005737">
    <property type="term" value="C:cytoplasm"/>
    <property type="evidence" value="ECO:0007669"/>
    <property type="project" value="UniProtKB-SubCell"/>
</dbReference>
<comment type="caution">
    <text evidence="8">The sequence shown here is derived from an EMBL/GenBank/DDBJ whole genome shotgun (WGS) entry which is preliminary data.</text>
</comment>
<comment type="cofactor">
    <cofactor evidence="6">
        <name>Mg(2+)</name>
        <dbReference type="ChEBI" id="CHEBI:18420"/>
    </cofactor>
    <cofactor evidence="6">
        <name>Mn(2+)</name>
        <dbReference type="ChEBI" id="CHEBI:29035"/>
    </cofactor>
    <text evidence="6">Mg(2+). Can also accept Mn(2+).</text>
</comment>
<dbReference type="RefSeq" id="WP_023068105.1">
    <property type="nucleotide sequence ID" value="NZ_AUZM01000052.1"/>
</dbReference>
<comment type="catalytic activity">
    <reaction evidence="6">
        <text>acetate + ATP = acetyl phosphate + ADP</text>
        <dbReference type="Rhea" id="RHEA:11352"/>
        <dbReference type="ChEBI" id="CHEBI:22191"/>
        <dbReference type="ChEBI" id="CHEBI:30089"/>
        <dbReference type="ChEBI" id="CHEBI:30616"/>
        <dbReference type="ChEBI" id="CHEBI:456216"/>
        <dbReference type="EC" id="2.7.2.1"/>
    </reaction>
</comment>
<reference evidence="8 9" key="1">
    <citation type="journal article" date="2013" name="Front. Microbiol.">
        <title>Comparative genomic analyses of the cyanobacterium, Lyngbya aestuarii BL J, a powerful hydrogen producer.</title>
        <authorList>
            <person name="Kothari A."/>
            <person name="Vaughn M."/>
            <person name="Garcia-Pichel F."/>
        </authorList>
    </citation>
    <scope>NUCLEOTIDE SEQUENCE [LARGE SCALE GENOMIC DNA]</scope>
    <source>
        <strain evidence="8 9">BL J</strain>
    </source>
</reference>
<dbReference type="InterPro" id="IPR023865">
    <property type="entry name" value="Aliphatic_acid_kinase_CS"/>
</dbReference>
<dbReference type="Proteomes" id="UP000017127">
    <property type="component" value="Unassembled WGS sequence"/>
</dbReference>
<dbReference type="NCBIfam" id="TIGR00016">
    <property type="entry name" value="ackA"/>
    <property type="match status" value="1"/>
</dbReference>
<dbReference type="GO" id="GO:0008776">
    <property type="term" value="F:acetate kinase activity"/>
    <property type="evidence" value="ECO:0007669"/>
    <property type="project" value="UniProtKB-UniRule"/>
</dbReference>
<protein>
    <recommendedName>
        <fullName evidence="6">Acetate kinase</fullName>
        <ecNumber evidence="6">2.7.2.1</ecNumber>
    </recommendedName>
    <alternativeName>
        <fullName evidence="6">Acetokinase</fullName>
    </alternativeName>
</protein>
<evidence type="ECO:0000256" key="6">
    <source>
        <dbReference type="HAMAP-Rule" id="MF_00020"/>
    </source>
</evidence>
<dbReference type="InterPro" id="IPR004372">
    <property type="entry name" value="Ac/propionate_kinase"/>
</dbReference>
<keyword evidence="3 6" id="KW-0547">Nucleotide-binding</keyword>
<feature type="active site" description="Proton donor/acceptor" evidence="6">
    <location>
        <position position="155"/>
    </location>
</feature>
<keyword evidence="2 6" id="KW-0808">Transferase</keyword>
<feature type="binding site" evidence="6">
    <location>
        <position position="390"/>
    </location>
    <ligand>
        <name>Mg(2+)</name>
        <dbReference type="ChEBI" id="CHEBI:18420"/>
    </ligand>
</feature>
<proteinExistence type="inferred from homology"/>
<dbReference type="InterPro" id="IPR000890">
    <property type="entry name" value="Aliphatic_acid_kin_short-chain"/>
</dbReference>
<keyword evidence="6" id="KW-0479">Metal-binding</keyword>
<keyword evidence="6" id="KW-0963">Cytoplasm</keyword>
<dbReference type="PROSITE" id="PS01076">
    <property type="entry name" value="ACETATE_KINASE_2"/>
    <property type="match status" value="1"/>
</dbReference>
<dbReference type="Pfam" id="PF00871">
    <property type="entry name" value="Acetate_kinase"/>
    <property type="match status" value="1"/>
</dbReference>
<evidence type="ECO:0000256" key="7">
    <source>
        <dbReference type="RuleBase" id="RU003835"/>
    </source>
</evidence>
<dbReference type="InterPro" id="IPR043129">
    <property type="entry name" value="ATPase_NBD"/>
</dbReference>
<feature type="binding site" evidence="6">
    <location>
        <begin position="337"/>
        <end position="341"/>
    </location>
    <ligand>
        <name>ATP</name>
        <dbReference type="ChEBI" id="CHEBI:30616"/>
    </ligand>
</feature>
<evidence type="ECO:0000256" key="3">
    <source>
        <dbReference type="ARBA" id="ARBA00022741"/>
    </source>
</evidence>
<name>U7QCR4_9CYAN</name>
<dbReference type="PRINTS" id="PR00471">
    <property type="entry name" value="ACETATEKNASE"/>
</dbReference>
<dbReference type="HAMAP" id="MF_00020">
    <property type="entry name" value="Acetate_kinase"/>
    <property type="match status" value="1"/>
</dbReference>
<dbReference type="Gene3D" id="3.30.420.40">
    <property type="match status" value="2"/>
</dbReference>
<keyword evidence="9" id="KW-1185">Reference proteome</keyword>
<dbReference type="PIRSF" id="PIRSF000722">
    <property type="entry name" value="Acetate_prop_kin"/>
    <property type="match status" value="1"/>
</dbReference>
<comment type="subcellular location">
    <subcellularLocation>
        <location evidence="6">Cytoplasm</location>
    </subcellularLocation>
</comment>
<evidence type="ECO:0000256" key="2">
    <source>
        <dbReference type="ARBA" id="ARBA00022679"/>
    </source>
</evidence>
<dbReference type="PATRIC" id="fig|1348334.3.peg.4255"/>
<feature type="binding site" evidence="6">
    <location>
        <position position="14"/>
    </location>
    <ligand>
        <name>ATP</name>
        <dbReference type="ChEBI" id="CHEBI:30616"/>
    </ligand>
</feature>
<comment type="similarity">
    <text evidence="1 6 7">Belongs to the acetokinase family.</text>
</comment>
<dbReference type="GO" id="GO:0006083">
    <property type="term" value="P:acetate metabolic process"/>
    <property type="evidence" value="ECO:0007669"/>
    <property type="project" value="TreeGrafter"/>
</dbReference>
<evidence type="ECO:0000313" key="9">
    <source>
        <dbReference type="Proteomes" id="UP000017127"/>
    </source>
</evidence>
<dbReference type="GO" id="GO:0006085">
    <property type="term" value="P:acetyl-CoA biosynthetic process"/>
    <property type="evidence" value="ECO:0007669"/>
    <property type="project" value="UniProtKB-UniRule"/>
</dbReference>
<sequence length="403" mass="44519">MKILVLNAGSSSQKSSLYNIEGNILPQQHPEPIWEASIDWTASNDFGTLKVKANNTKQEIKLDPNQRVEGISKVLETLTQGETQVIDQLSEIDVVGHRVVHGGSDYCEATRITSEVKAEIERLITLAPNHNPAHLEGIEAIERVLADVPQVAVFDTAFHSKMPRSSAVYPIPYEWFEQGIRRYGFHGTSHKYCAQRAAQLLDKPLESLQLITCHLGNGCSLAAIRDGISVDTTMGFTPLEGLMMGTRSGSIDPAILIYLMRNQGFNAEQLDQLLNKESGIKGITGKSSDMRYVLEQIEKGDDRAKLAFEMFIHHLKTSIGSMLGNITRLDALVFSAGIGEHSAPVREAACAGFEFLGLKIDVEKDAKSPIDTDIATEDSQVKVFVIHTEEDWAIASECWQMMH</sequence>
<evidence type="ECO:0000313" key="8">
    <source>
        <dbReference type="EMBL" id="ERT05628.1"/>
    </source>
</evidence>
<dbReference type="PROSITE" id="PS01075">
    <property type="entry name" value="ACETATE_KINASE_1"/>
    <property type="match status" value="1"/>
</dbReference>